<organism evidence="1 2">
    <name type="scientific">Tagetes erecta</name>
    <name type="common">African marigold</name>
    <dbReference type="NCBI Taxonomy" id="13708"/>
    <lineage>
        <taxon>Eukaryota</taxon>
        <taxon>Viridiplantae</taxon>
        <taxon>Streptophyta</taxon>
        <taxon>Embryophyta</taxon>
        <taxon>Tracheophyta</taxon>
        <taxon>Spermatophyta</taxon>
        <taxon>Magnoliopsida</taxon>
        <taxon>eudicotyledons</taxon>
        <taxon>Gunneridae</taxon>
        <taxon>Pentapetalae</taxon>
        <taxon>asterids</taxon>
        <taxon>campanulids</taxon>
        <taxon>Asterales</taxon>
        <taxon>Asteraceae</taxon>
        <taxon>Asteroideae</taxon>
        <taxon>Heliantheae alliance</taxon>
        <taxon>Tageteae</taxon>
        <taxon>Tagetes</taxon>
    </lineage>
</organism>
<reference evidence="1" key="1">
    <citation type="journal article" date="2023" name="bioRxiv">
        <title>Improved chromosome-level genome assembly for marigold (Tagetes erecta).</title>
        <authorList>
            <person name="Jiang F."/>
            <person name="Yuan L."/>
            <person name="Wang S."/>
            <person name="Wang H."/>
            <person name="Xu D."/>
            <person name="Wang A."/>
            <person name="Fan W."/>
        </authorList>
    </citation>
    <scope>NUCLEOTIDE SEQUENCE</scope>
    <source>
        <strain evidence="1">WSJ</strain>
        <tissue evidence="1">Leaf</tissue>
    </source>
</reference>
<accession>A0AAD8K9G2</accession>
<dbReference type="Proteomes" id="UP001229421">
    <property type="component" value="Unassembled WGS sequence"/>
</dbReference>
<gene>
    <name evidence="1" type="ORF">QVD17_32338</name>
</gene>
<dbReference type="EMBL" id="JAUHHV010000008">
    <property type="protein sequence ID" value="KAK1416547.1"/>
    <property type="molecule type" value="Genomic_DNA"/>
</dbReference>
<evidence type="ECO:0000313" key="1">
    <source>
        <dbReference type="EMBL" id="KAK1416547.1"/>
    </source>
</evidence>
<evidence type="ECO:0000313" key="2">
    <source>
        <dbReference type="Proteomes" id="UP001229421"/>
    </source>
</evidence>
<sequence length="73" mass="8885">MMHESHNRLRLMNIATKRDYCCMFNYFKLQCVCAFQFIFNGAYIPLFLFVDQTPTHSYIFQKQKLLLQWRIPA</sequence>
<comment type="caution">
    <text evidence="1">The sequence shown here is derived from an EMBL/GenBank/DDBJ whole genome shotgun (WGS) entry which is preliminary data.</text>
</comment>
<protein>
    <submittedName>
        <fullName evidence="1">Uncharacterized protein</fullName>
    </submittedName>
</protein>
<keyword evidence="2" id="KW-1185">Reference proteome</keyword>
<proteinExistence type="predicted"/>
<dbReference type="AlphaFoldDB" id="A0AAD8K9G2"/>
<name>A0AAD8K9G2_TARER</name>